<feature type="compositionally biased region" description="Basic residues" evidence="1">
    <location>
        <begin position="131"/>
        <end position="150"/>
    </location>
</feature>
<gene>
    <name evidence="2" type="ORF">RND81_01G201800</name>
</gene>
<comment type="caution">
    <text evidence="2">The sequence shown here is derived from an EMBL/GenBank/DDBJ whole genome shotgun (WGS) entry which is preliminary data.</text>
</comment>
<feature type="region of interest" description="Disordered" evidence="1">
    <location>
        <begin position="206"/>
        <end position="226"/>
    </location>
</feature>
<proteinExistence type="predicted"/>
<dbReference type="Proteomes" id="UP001443914">
    <property type="component" value="Unassembled WGS sequence"/>
</dbReference>
<reference evidence="2" key="1">
    <citation type="submission" date="2024-03" db="EMBL/GenBank/DDBJ databases">
        <title>WGS assembly of Saponaria officinalis var. Norfolk2.</title>
        <authorList>
            <person name="Jenkins J."/>
            <person name="Shu S."/>
            <person name="Grimwood J."/>
            <person name="Barry K."/>
            <person name="Goodstein D."/>
            <person name="Schmutz J."/>
            <person name="Leebens-Mack J."/>
            <person name="Osbourn A."/>
        </authorList>
    </citation>
    <scope>NUCLEOTIDE SEQUENCE [LARGE SCALE GENOMIC DNA]</scope>
    <source>
        <strain evidence="2">JIC</strain>
    </source>
</reference>
<feature type="region of interest" description="Disordered" evidence="1">
    <location>
        <begin position="1"/>
        <end position="35"/>
    </location>
</feature>
<feature type="compositionally biased region" description="Basic and acidic residues" evidence="1">
    <location>
        <begin position="79"/>
        <end position="92"/>
    </location>
</feature>
<feature type="compositionally biased region" description="Polar residues" evidence="1">
    <location>
        <begin position="217"/>
        <end position="226"/>
    </location>
</feature>
<organism evidence="2 3">
    <name type="scientific">Saponaria officinalis</name>
    <name type="common">Common soapwort</name>
    <name type="synonym">Lychnis saponaria</name>
    <dbReference type="NCBI Taxonomy" id="3572"/>
    <lineage>
        <taxon>Eukaryota</taxon>
        <taxon>Viridiplantae</taxon>
        <taxon>Streptophyta</taxon>
        <taxon>Embryophyta</taxon>
        <taxon>Tracheophyta</taxon>
        <taxon>Spermatophyta</taxon>
        <taxon>Magnoliopsida</taxon>
        <taxon>eudicotyledons</taxon>
        <taxon>Gunneridae</taxon>
        <taxon>Pentapetalae</taxon>
        <taxon>Caryophyllales</taxon>
        <taxon>Caryophyllaceae</taxon>
        <taxon>Caryophylleae</taxon>
        <taxon>Saponaria</taxon>
    </lineage>
</organism>
<evidence type="ECO:0000256" key="1">
    <source>
        <dbReference type="SAM" id="MobiDB-lite"/>
    </source>
</evidence>
<dbReference type="PANTHER" id="PTHR37218">
    <property type="entry name" value="COILED-COIL PROTEIN"/>
    <property type="match status" value="1"/>
</dbReference>
<dbReference type="AlphaFoldDB" id="A0AAW1NB85"/>
<feature type="compositionally biased region" description="Basic and acidic residues" evidence="1">
    <location>
        <begin position="113"/>
        <end position="126"/>
    </location>
</feature>
<accession>A0AAW1NB85</accession>
<feature type="compositionally biased region" description="Basic residues" evidence="1">
    <location>
        <begin position="103"/>
        <end position="112"/>
    </location>
</feature>
<feature type="region of interest" description="Disordered" evidence="1">
    <location>
        <begin position="56"/>
        <end position="170"/>
    </location>
</feature>
<evidence type="ECO:0000313" key="3">
    <source>
        <dbReference type="Proteomes" id="UP001443914"/>
    </source>
</evidence>
<dbReference type="EMBL" id="JBDFQZ010000001">
    <property type="protein sequence ID" value="KAK9758031.1"/>
    <property type="molecule type" value="Genomic_DNA"/>
</dbReference>
<evidence type="ECO:0000313" key="2">
    <source>
        <dbReference type="EMBL" id="KAK9758031.1"/>
    </source>
</evidence>
<dbReference type="PANTHER" id="PTHR37218:SF2">
    <property type="entry name" value="COILED-COIL PROTEIN"/>
    <property type="match status" value="1"/>
</dbReference>
<feature type="compositionally biased region" description="Basic residues" evidence="1">
    <location>
        <begin position="1"/>
        <end position="11"/>
    </location>
</feature>
<protein>
    <submittedName>
        <fullName evidence="2">Uncharacterized protein</fullName>
    </submittedName>
</protein>
<sequence length="226" mass="25457">MGGKGQKRRAKNYLNSHGGDKRLPPPPNTASIDALPSKLRKLMSFTSSLGNEVNAESAAQLNGKNRNAANKKSQSDAQDESKSMDINAKMDKMSAMLESEEKKKKKKKKRTRKEVNDLRFEAEMEKLGVISKRKQRKKEFLKNKKKKQKKGASEQTQDLPKRDEVKFGEVVQAPPKLDVVPKAPKKPMNASTERLRLQAIEAYRNRRGTNRLGIQLPSLSTSSELE</sequence>
<name>A0AAW1NB85_SAPOF</name>
<keyword evidence="3" id="KW-1185">Reference proteome</keyword>
<feature type="compositionally biased region" description="Polar residues" evidence="1">
    <location>
        <begin position="57"/>
        <end position="76"/>
    </location>
</feature>